<feature type="compositionally biased region" description="Basic residues" evidence="1">
    <location>
        <begin position="36"/>
        <end position="47"/>
    </location>
</feature>
<evidence type="ECO:0000313" key="4">
    <source>
        <dbReference type="Proteomes" id="UP001152523"/>
    </source>
</evidence>
<keyword evidence="2" id="KW-1133">Transmembrane helix</keyword>
<sequence length="118" mass="13429">MMKKMSSPCPSLPSPVNDTEVQPESSTAMPNPAKPVAKRSRKQKRVVHSSDSPGHGQAKRSSVFRGVTSVKRGRYEAHYWDKSASKKNRQSDYIYTDRFLLFASVLIMNYFIFLVKVF</sequence>
<feature type="region of interest" description="Disordered" evidence="1">
    <location>
        <begin position="1"/>
        <end position="66"/>
    </location>
</feature>
<dbReference type="AlphaFoldDB" id="A0AAV0ELX6"/>
<dbReference type="EMBL" id="CAMAPF010000935">
    <property type="protein sequence ID" value="CAH9125191.1"/>
    <property type="molecule type" value="Genomic_DNA"/>
</dbReference>
<keyword evidence="2" id="KW-0472">Membrane</keyword>
<evidence type="ECO:0000313" key="3">
    <source>
        <dbReference type="EMBL" id="CAH9125191.1"/>
    </source>
</evidence>
<name>A0AAV0ELX6_9ASTE</name>
<keyword evidence="4" id="KW-1185">Reference proteome</keyword>
<gene>
    <name evidence="3" type="ORF">CEPIT_LOCUS26561</name>
</gene>
<dbReference type="Proteomes" id="UP001152523">
    <property type="component" value="Unassembled WGS sequence"/>
</dbReference>
<protein>
    <submittedName>
        <fullName evidence="3">Uncharacterized protein</fullName>
    </submittedName>
</protein>
<comment type="caution">
    <text evidence="3">The sequence shown here is derived from an EMBL/GenBank/DDBJ whole genome shotgun (WGS) entry which is preliminary data.</text>
</comment>
<organism evidence="3 4">
    <name type="scientific">Cuscuta epithymum</name>
    <dbReference type="NCBI Taxonomy" id="186058"/>
    <lineage>
        <taxon>Eukaryota</taxon>
        <taxon>Viridiplantae</taxon>
        <taxon>Streptophyta</taxon>
        <taxon>Embryophyta</taxon>
        <taxon>Tracheophyta</taxon>
        <taxon>Spermatophyta</taxon>
        <taxon>Magnoliopsida</taxon>
        <taxon>eudicotyledons</taxon>
        <taxon>Gunneridae</taxon>
        <taxon>Pentapetalae</taxon>
        <taxon>asterids</taxon>
        <taxon>lamiids</taxon>
        <taxon>Solanales</taxon>
        <taxon>Convolvulaceae</taxon>
        <taxon>Cuscuteae</taxon>
        <taxon>Cuscuta</taxon>
        <taxon>Cuscuta subgen. Cuscuta</taxon>
    </lineage>
</organism>
<keyword evidence="2" id="KW-0812">Transmembrane</keyword>
<reference evidence="3" key="1">
    <citation type="submission" date="2022-07" db="EMBL/GenBank/DDBJ databases">
        <authorList>
            <person name="Macas J."/>
            <person name="Novak P."/>
            <person name="Neumann P."/>
        </authorList>
    </citation>
    <scope>NUCLEOTIDE SEQUENCE</scope>
</reference>
<accession>A0AAV0ELX6</accession>
<feature type="compositionally biased region" description="Polar residues" evidence="1">
    <location>
        <begin position="14"/>
        <end position="29"/>
    </location>
</feature>
<feature type="transmembrane region" description="Helical" evidence="2">
    <location>
        <begin position="99"/>
        <end position="117"/>
    </location>
</feature>
<proteinExistence type="predicted"/>
<evidence type="ECO:0000256" key="2">
    <source>
        <dbReference type="SAM" id="Phobius"/>
    </source>
</evidence>
<evidence type="ECO:0000256" key="1">
    <source>
        <dbReference type="SAM" id="MobiDB-lite"/>
    </source>
</evidence>